<comment type="caution">
    <text evidence="5">The sequence shown here is derived from an EMBL/GenBank/DDBJ whole genome shotgun (WGS) entry which is preliminary data.</text>
</comment>
<dbReference type="PANTHER" id="PTHR23028:SF53">
    <property type="entry name" value="ACYL_TRANSF_3 DOMAIN-CONTAINING PROTEIN"/>
    <property type="match status" value="1"/>
</dbReference>
<keyword evidence="6" id="KW-1185">Reference proteome</keyword>
<accession>A0A168NYB3</accession>
<protein>
    <recommendedName>
        <fullName evidence="4">Acyltransferase 3 domain-containing protein</fullName>
    </recommendedName>
</protein>
<evidence type="ECO:0000256" key="2">
    <source>
        <dbReference type="ARBA" id="ARBA00007400"/>
    </source>
</evidence>
<dbReference type="GO" id="GO:0016747">
    <property type="term" value="F:acyltransferase activity, transferring groups other than amino-acyl groups"/>
    <property type="evidence" value="ECO:0007669"/>
    <property type="project" value="InterPro"/>
</dbReference>
<dbReference type="EMBL" id="LVJH01000002">
    <property type="protein sequence ID" value="OAB46216.1"/>
    <property type="molecule type" value="Genomic_DNA"/>
</dbReference>
<feature type="transmembrane region" description="Helical" evidence="3">
    <location>
        <begin position="344"/>
        <end position="365"/>
    </location>
</feature>
<feature type="transmembrane region" description="Helical" evidence="3">
    <location>
        <begin position="213"/>
        <end position="230"/>
    </location>
</feature>
<feature type="transmembrane region" description="Helical" evidence="3">
    <location>
        <begin position="250"/>
        <end position="278"/>
    </location>
</feature>
<keyword evidence="3" id="KW-1133">Transmembrane helix</keyword>
<dbReference type="InterPro" id="IPR050879">
    <property type="entry name" value="Acyltransferase_3"/>
</dbReference>
<dbReference type="InterPro" id="IPR002656">
    <property type="entry name" value="Acyl_transf_3_dom"/>
</dbReference>
<dbReference type="AlphaFoldDB" id="A0A168NYB3"/>
<dbReference type="Proteomes" id="UP000076967">
    <property type="component" value="Unassembled WGS sequence"/>
</dbReference>
<dbReference type="STRING" id="494026.PGLA_02200"/>
<evidence type="ECO:0000313" key="6">
    <source>
        <dbReference type="Proteomes" id="UP000076967"/>
    </source>
</evidence>
<organism evidence="5 6">
    <name type="scientific">Paenibacillus glacialis</name>
    <dbReference type="NCBI Taxonomy" id="494026"/>
    <lineage>
        <taxon>Bacteria</taxon>
        <taxon>Bacillati</taxon>
        <taxon>Bacillota</taxon>
        <taxon>Bacilli</taxon>
        <taxon>Bacillales</taxon>
        <taxon>Paenibacillaceae</taxon>
        <taxon>Paenibacillus</taxon>
    </lineage>
</organism>
<evidence type="ECO:0000256" key="3">
    <source>
        <dbReference type="SAM" id="Phobius"/>
    </source>
</evidence>
<feature type="transmembrane region" description="Helical" evidence="3">
    <location>
        <begin position="284"/>
        <end position="308"/>
    </location>
</feature>
<proteinExistence type="inferred from homology"/>
<feature type="transmembrane region" description="Helical" evidence="3">
    <location>
        <begin position="52"/>
        <end position="73"/>
    </location>
</feature>
<dbReference type="GO" id="GO:0009103">
    <property type="term" value="P:lipopolysaccharide biosynthetic process"/>
    <property type="evidence" value="ECO:0007669"/>
    <property type="project" value="TreeGrafter"/>
</dbReference>
<comment type="similarity">
    <text evidence="2">Belongs to the acyltransferase 3 family.</text>
</comment>
<feature type="transmembrane region" description="Helical" evidence="3">
    <location>
        <begin position="21"/>
        <end position="40"/>
    </location>
</feature>
<comment type="subcellular location">
    <subcellularLocation>
        <location evidence="1">Membrane</location>
    </subcellularLocation>
</comment>
<dbReference type="PANTHER" id="PTHR23028">
    <property type="entry name" value="ACETYLTRANSFERASE"/>
    <property type="match status" value="1"/>
</dbReference>
<dbReference type="Pfam" id="PF01757">
    <property type="entry name" value="Acyl_transf_3"/>
    <property type="match status" value="1"/>
</dbReference>
<evidence type="ECO:0000256" key="1">
    <source>
        <dbReference type="ARBA" id="ARBA00004370"/>
    </source>
</evidence>
<dbReference type="GO" id="GO:0016020">
    <property type="term" value="C:membrane"/>
    <property type="evidence" value="ECO:0007669"/>
    <property type="project" value="TreeGrafter"/>
</dbReference>
<keyword evidence="3" id="KW-0812">Transmembrane</keyword>
<gene>
    <name evidence="5" type="ORF">PGLA_02200</name>
</gene>
<feature type="transmembrane region" description="Helical" evidence="3">
    <location>
        <begin position="94"/>
        <end position="112"/>
    </location>
</feature>
<evidence type="ECO:0000313" key="5">
    <source>
        <dbReference type="EMBL" id="OAB46216.1"/>
    </source>
</evidence>
<feature type="transmembrane region" description="Helical" evidence="3">
    <location>
        <begin position="183"/>
        <end position="201"/>
    </location>
</feature>
<name>A0A168NYB3_9BACL</name>
<feature type="transmembrane region" description="Helical" evidence="3">
    <location>
        <begin position="155"/>
        <end position="176"/>
    </location>
</feature>
<keyword evidence="3" id="KW-0472">Membrane</keyword>
<feature type="transmembrane region" description="Helical" evidence="3">
    <location>
        <begin position="320"/>
        <end position="338"/>
    </location>
</feature>
<feature type="domain" description="Acyltransferase 3" evidence="4">
    <location>
        <begin position="13"/>
        <end position="358"/>
    </location>
</feature>
<reference evidence="5 6" key="1">
    <citation type="submission" date="2016-03" db="EMBL/GenBank/DDBJ databases">
        <title>Draft genome sequence of Paenibacillus glacialis DSM 22343.</title>
        <authorList>
            <person name="Shin S.-K."/>
            <person name="Yi H."/>
        </authorList>
    </citation>
    <scope>NUCLEOTIDE SEQUENCE [LARGE SCALE GENOMIC DNA]</scope>
    <source>
        <strain evidence="5 6">DSM 22343</strain>
    </source>
</reference>
<sequence length="399" mass="44586">MNEGDDCMRNRIEQLDSIRGLAAVTVVFGHILLVSEIPVLSAMTSIYSPLSIITNGHSAVMMFFLLSGFVLSLPFLKGRNIPYGAFIIKRFFRIYIPYVCSIISAIVLYSLISGGGITSLSEWFNISWNDPITVKSIVEHLLLIGNFNSDLYNNVIWSLIHEMRISILFPLLAILLVKFNWKIVVGMCIGLSVISGMNSLIPIDPSIGYRTSYMESIHFISIFLIGGLIAKHREALQNIYNNFSRKMKWLLILVGFILYTYSGFVGLIGSALGLSVYYDIIKDYTSVAGAAIFLVFALGSKKASFVLLYKPIKVLGKLSYSLYLYHLIVLFSLIYILHEVLSLGLIYIMTLIISIILSALSYRFIEVSSITIGRNLTSKSQKNLIEGSVVQKSNPVEHI</sequence>
<evidence type="ECO:0000259" key="4">
    <source>
        <dbReference type="Pfam" id="PF01757"/>
    </source>
</evidence>